<feature type="transmembrane region" description="Helical" evidence="1">
    <location>
        <begin position="12"/>
        <end position="36"/>
    </location>
</feature>
<accession>A0A7Y4DZ96</accession>
<gene>
    <name evidence="2" type="ORF">F0262_00870</name>
</gene>
<dbReference type="Proteomes" id="UP000572072">
    <property type="component" value="Unassembled WGS sequence"/>
</dbReference>
<proteinExistence type="predicted"/>
<reference evidence="2 3" key="1">
    <citation type="submission" date="2019-08" db="EMBL/GenBank/DDBJ databases">
        <title>Draft genome sequencing and comparative genomics of hatchery-associated Vibrios.</title>
        <authorList>
            <person name="Kehlet-Delgado H."/>
            <person name="Mueller R.S."/>
        </authorList>
    </citation>
    <scope>NUCLEOTIDE SEQUENCE [LARGE SCALE GENOMIC DNA]</scope>
    <source>
        <strain evidence="2 3">00-78-3</strain>
    </source>
</reference>
<keyword evidence="1" id="KW-0472">Membrane</keyword>
<keyword evidence="1" id="KW-1133">Transmembrane helix</keyword>
<name>A0A7Y4DZ96_9VIBR</name>
<dbReference type="EMBL" id="VTYN01000001">
    <property type="protein sequence ID" value="NOH46616.1"/>
    <property type="molecule type" value="Genomic_DNA"/>
</dbReference>
<dbReference type="InterPro" id="IPR012902">
    <property type="entry name" value="N_methyl_site"/>
</dbReference>
<keyword evidence="1" id="KW-0812">Transmembrane</keyword>
<dbReference type="AlphaFoldDB" id="A0A7Y4DZ96"/>
<dbReference type="Pfam" id="PF07963">
    <property type="entry name" value="N_methyl"/>
    <property type="match status" value="1"/>
</dbReference>
<dbReference type="PROSITE" id="PS00409">
    <property type="entry name" value="PROKAR_NTER_METHYL"/>
    <property type="match status" value="1"/>
</dbReference>
<comment type="caution">
    <text evidence="2">The sequence shown here is derived from an EMBL/GenBank/DDBJ whole genome shotgun (WGS) entry which is preliminary data.</text>
</comment>
<evidence type="ECO:0000313" key="3">
    <source>
        <dbReference type="Proteomes" id="UP000572072"/>
    </source>
</evidence>
<evidence type="ECO:0000256" key="1">
    <source>
        <dbReference type="SAM" id="Phobius"/>
    </source>
</evidence>
<dbReference type="NCBIfam" id="TIGR02532">
    <property type="entry name" value="IV_pilin_GFxxxE"/>
    <property type="match status" value="1"/>
</dbReference>
<evidence type="ECO:0000313" key="2">
    <source>
        <dbReference type="EMBL" id="NOH46616.1"/>
    </source>
</evidence>
<sequence length="237" mass="27304">MRHSPKAQYRQGFTLVEVLVSLVIFSSVIAVVITGLEQGRGQWLRAMDRNQDTHKLYTRQQWITQTIEQSNSAPFIIEYGVSAPYFYGTERQIDFLTNAPVYSGPGTYSAARLQIVDDNQGTSALVFTQWANKDPYYGIPKSTSEGKSITLLEGIKDAKWEYYLESRIEATPLEIKYNTFAPRREAKWSNYYDAKYELKIPKKMRFDFEIEGKSYTWYFNLASYSSATGQEEPLVIL</sequence>
<organism evidence="2 3">
    <name type="scientific">Vibrio rotiferianus</name>
    <dbReference type="NCBI Taxonomy" id="190895"/>
    <lineage>
        <taxon>Bacteria</taxon>
        <taxon>Pseudomonadati</taxon>
        <taxon>Pseudomonadota</taxon>
        <taxon>Gammaproteobacteria</taxon>
        <taxon>Vibrionales</taxon>
        <taxon>Vibrionaceae</taxon>
        <taxon>Vibrio</taxon>
    </lineage>
</organism>
<protein>
    <submittedName>
        <fullName evidence="2">Prepilin-type N-terminal cleavage/methylation domain-containing protein</fullName>
    </submittedName>
</protein>
<dbReference type="RefSeq" id="WP_171356788.1">
    <property type="nucleotide sequence ID" value="NZ_VTYN01000001.1"/>
</dbReference>